<gene>
    <name evidence="1" type="ORF">IPV69_10635</name>
</gene>
<dbReference type="Pfam" id="PF02482">
    <property type="entry name" value="Ribosomal_S30AE"/>
    <property type="match status" value="1"/>
</dbReference>
<organism evidence="1 2">
    <name type="scientific">Humisphaera borealis</name>
    <dbReference type="NCBI Taxonomy" id="2807512"/>
    <lineage>
        <taxon>Bacteria</taxon>
        <taxon>Pseudomonadati</taxon>
        <taxon>Planctomycetota</taxon>
        <taxon>Phycisphaerae</taxon>
        <taxon>Tepidisphaerales</taxon>
        <taxon>Tepidisphaeraceae</taxon>
        <taxon>Humisphaera</taxon>
    </lineage>
</organism>
<evidence type="ECO:0000313" key="2">
    <source>
        <dbReference type="Proteomes" id="UP000593765"/>
    </source>
</evidence>
<dbReference type="Proteomes" id="UP000593765">
    <property type="component" value="Chromosome"/>
</dbReference>
<dbReference type="InterPro" id="IPR003489">
    <property type="entry name" value="RHF/RaiA"/>
</dbReference>
<name>A0A7M2X280_9BACT</name>
<dbReference type="AlphaFoldDB" id="A0A7M2X280"/>
<reference evidence="1 2" key="1">
    <citation type="submission" date="2020-10" db="EMBL/GenBank/DDBJ databases">
        <title>Wide distribution of Phycisphaera-like planctomycetes from WD2101 soil group in peatlands and genome analysis of the first cultivated representative.</title>
        <authorList>
            <person name="Dedysh S.N."/>
            <person name="Beletsky A.V."/>
            <person name="Ivanova A."/>
            <person name="Kulichevskaya I.S."/>
            <person name="Suzina N.E."/>
            <person name="Philippov D.A."/>
            <person name="Rakitin A.L."/>
            <person name="Mardanov A.V."/>
            <person name="Ravin N.V."/>
        </authorList>
    </citation>
    <scope>NUCLEOTIDE SEQUENCE [LARGE SCALE GENOMIC DNA]</scope>
    <source>
        <strain evidence="1 2">M1803</strain>
    </source>
</reference>
<keyword evidence="2" id="KW-1185">Reference proteome</keyword>
<sequence>MELSIRGLNVSVTESIQSHARVRLIKDLSHFTRRIRGVIVRVSDVNGPRGGIDKRCHLEATAPGMPSAAVVEVDADLYRAIDRASDRLRRHLGRLFERSRGHGLPGRRVSASGYPT</sequence>
<dbReference type="Gene3D" id="3.30.160.100">
    <property type="entry name" value="Ribosome hibernation promotion factor-like"/>
    <property type="match status" value="1"/>
</dbReference>
<dbReference type="EMBL" id="CP063458">
    <property type="protein sequence ID" value="QOV91774.1"/>
    <property type="molecule type" value="Genomic_DNA"/>
</dbReference>
<protein>
    <submittedName>
        <fullName evidence="1">HPF/RaiA family ribosome-associated protein</fullName>
    </submittedName>
</protein>
<accession>A0A7M2X280</accession>
<dbReference type="SUPFAM" id="SSF69754">
    <property type="entry name" value="Ribosome binding protein Y (YfiA homologue)"/>
    <property type="match status" value="1"/>
</dbReference>
<dbReference type="InterPro" id="IPR036567">
    <property type="entry name" value="RHF-like"/>
</dbReference>
<evidence type="ECO:0000313" key="1">
    <source>
        <dbReference type="EMBL" id="QOV91774.1"/>
    </source>
</evidence>
<dbReference type="RefSeq" id="WP_206295088.1">
    <property type="nucleotide sequence ID" value="NZ_CP063458.1"/>
</dbReference>
<proteinExistence type="predicted"/>
<dbReference type="KEGG" id="hbs:IPV69_10635"/>